<gene>
    <name evidence="1" type="ORF">JYE49_05485</name>
</gene>
<keyword evidence="2" id="KW-1185">Reference proteome</keyword>
<accession>A0AC61N4P3</accession>
<reference evidence="1" key="1">
    <citation type="submission" date="2021-01" db="EMBL/GenBank/DDBJ databases">
        <title>Complete genome sequence of Clostridiales bacterium R-7.</title>
        <authorList>
            <person name="Mahoney-Kurpe S.C."/>
            <person name="Palevich N."/>
            <person name="Koike S."/>
            <person name="Moon C.D."/>
            <person name="Attwood G.T."/>
        </authorList>
    </citation>
    <scope>NUCLEOTIDE SEQUENCE</scope>
    <source>
        <strain evidence="1">R-7</strain>
    </source>
</reference>
<evidence type="ECO:0000313" key="1">
    <source>
        <dbReference type="EMBL" id="QUC68145.1"/>
    </source>
</evidence>
<proteinExistence type="predicted"/>
<protein>
    <submittedName>
        <fullName evidence="1">Helix-turn-helix transcriptional regulator</fullName>
    </submittedName>
</protein>
<name>A0AC61N4P3_9FIRM</name>
<dbReference type="Proteomes" id="UP000682782">
    <property type="component" value="Chromosome"/>
</dbReference>
<organism evidence="1 2">
    <name type="scientific">Aristaeella hokkaidonensis</name>
    <dbReference type="NCBI Taxonomy" id="3046382"/>
    <lineage>
        <taxon>Bacteria</taxon>
        <taxon>Bacillati</taxon>
        <taxon>Bacillota</taxon>
        <taxon>Clostridia</taxon>
        <taxon>Eubacteriales</taxon>
        <taxon>Aristaeellaceae</taxon>
        <taxon>Aristaeella</taxon>
    </lineage>
</organism>
<dbReference type="EMBL" id="CP068393">
    <property type="protein sequence ID" value="QUC68145.1"/>
    <property type="molecule type" value="Genomic_DNA"/>
</dbReference>
<evidence type="ECO:0000313" key="2">
    <source>
        <dbReference type="Proteomes" id="UP000682782"/>
    </source>
</evidence>
<sequence>MFCYTILCFLYTWSYNRCNSDTPPEGNVMSNSDQVSLSNFGYSSMGHGRSDYEGYYGISLNKPRYGYHCHDFYEFFLHISGARDFGVDNEMYLLQPNQLVIVPPFHMHGLMWDQVLPRYERAFLYCSADYLSTIGSGQIDLPQLFSEKLKGQGCLIYNLSDETASECTEYLKTLMANCKKFSPLDHFRDLSYLLPFFRIILDTMDDISPQQPNTSLNPLMHQVLVYINEHFIEPLTLDSLSEQFGISVSTLSHEFMHYIHHSVYNYIIYRRVMLAREKLFEEISLGEISDLCGFGDYSNFLRSFKKLTGVSPSEYRAQLQAHQSKAKALDL</sequence>